<name>A0A9X2F7M8_9BACT</name>
<dbReference type="InterPro" id="IPR050812">
    <property type="entry name" value="Preph/Arog_dehydrog"/>
</dbReference>
<dbReference type="InterPro" id="IPR003099">
    <property type="entry name" value="Prephen_DH"/>
</dbReference>
<dbReference type="PROSITE" id="PS51176">
    <property type="entry name" value="PDH_ADH"/>
    <property type="match status" value="1"/>
</dbReference>
<dbReference type="Gene3D" id="3.40.50.720">
    <property type="entry name" value="NAD(P)-binding Rossmann-like Domain"/>
    <property type="match status" value="1"/>
</dbReference>
<dbReference type="InterPro" id="IPR036291">
    <property type="entry name" value="NAD(P)-bd_dom_sf"/>
</dbReference>
<gene>
    <name evidence="3" type="ORF">NG895_08070</name>
</gene>
<comment type="caution">
    <text evidence="3">The sequence shown here is derived from an EMBL/GenBank/DDBJ whole genome shotgun (WGS) entry which is preliminary data.</text>
</comment>
<dbReference type="SUPFAM" id="SSF51735">
    <property type="entry name" value="NAD(P)-binding Rossmann-fold domains"/>
    <property type="match status" value="1"/>
</dbReference>
<dbReference type="Pfam" id="PF02153">
    <property type="entry name" value="PDH_N"/>
    <property type="match status" value="1"/>
</dbReference>
<organism evidence="3 4">
    <name type="scientific">Aeoliella straminimaris</name>
    <dbReference type="NCBI Taxonomy" id="2954799"/>
    <lineage>
        <taxon>Bacteria</taxon>
        <taxon>Pseudomonadati</taxon>
        <taxon>Planctomycetota</taxon>
        <taxon>Planctomycetia</taxon>
        <taxon>Pirellulales</taxon>
        <taxon>Lacipirellulaceae</taxon>
        <taxon>Aeoliella</taxon>
    </lineage>
</organism>
<dbReference type="PANTHER" id="PTHR21363">
    <property type="entry name" value="PREPHENATE DEHYDROGENASE"/>
    <property type="match status" value="1"/>
</dbReference>
<dbReference type="FunFam" id="3.40.50.720:FF:000208">
    <property type="entry name" value="Prephenate dehydrogenase"/>
    <property type="match status" value="1"/>
</dbReference>
<keyword evidence="4" id="KW-1185">Reference proteome</keyword>
<dbReference type="GO" id="GO:0008977">
    <property type="term" value="F:prephenate dehydrogenase (NAD+) activity"/>
    <property type="evidence" value="ECO:0007669"/>
    <property type="project" value="InterPro"/>
</dbReference>
<accession>A0A9X2F7M8</accession>
<dbReference type="InterPro" id="IPR046826">
    <property type="entry name" value="PDH_N"/>
</dbReference>
<reference evidence="3" key="1">
    <citation type="submission" date="2022-06" db="EMBL/GenBank/DDBJ databases">
        <title>Aeoliella straminimaris, a novel planctomycete from sediments.</title>
        <authorList>
            <person name="Vitorino I.R."/>
            <person name="Lage O.M."/>
        </authorList>
    </citation>
    <scope>NUCLEOTIDE SEQUENCE</scope>
    <source>
        <strain evidence="3">ICT_H6.2</strain>
    </source>
</reference>
<dbReference type="InterPro" id="IPR008927">
    <property type="entry name" value="6-PGluconate_DH-like_C_sf"/>
</dbReference>
<evidence type="ECO:0000313" key="4">
    <source>
        <dbReference type="Proteomes" id="UP001155241"/>
    </source>
</evidence>
<evidence type="ECO:0000256" key="1">
    <source>
        <dbReference type="ARBA" id="ARBA00023002"/>
    </source>
</evidence>
<evidence type="ECO:0000313" key="3">
    <source>
        <dbReference type="EMBL" id="MCO6043862.1"/>
    </source>
</evidence>
<protein>
    <submittedName>
        <fullName evidence="3">Prephenate dehydrogenase/arogenate dehydrogenase family protein</fullName>
    </submittedName>
</protein>
<dbReference type="Gene3D" id="1.10.3660.10">
    <property type="entry name" value="6-phosphogluconate dehydrogenase C-terminal like domain"/>
    <property type="match status" value="1"/>
</dbReference>
<dbReference type="PANTHER" id="PTHR21363:SF0">
    <property type="entry name" value="PREPHENATE DEHYDROGENASE [NADP(+)]"/>
    <property type="match status" value="1"/>
</dbReference>
<dbReference type="Pfam" id="PF20463">
    <property type="entry name" value="PDH_C"/>
    <property type="match status" value="1"/>
</dbReference>
<dbReference type="GO" id="GO:0004665">
    <property type="term" value="F:prephenate dehydrogenase (NADP+) activity"/>
    <property type="evidence" value="ECO:0007669"/>
    <property type="project" value="InterPro"/>
</dbReference>
<feature type="domain" description="Prephenate/arogenate dehydrogenase" evidence="2">
    <location>
        <begin position="52"/>
        <end position="329"/>
    </location>
</feature>
<sequence length="329" mass="35022">MAVAIAKFARPQALQNAPPGNVPLGLVSSGANRNDYPTFAIHEVNRVMQPFDQVSIVGVGLLGGSVAQAMRERSLAKQVVGIGRDTTKLQNLVDNGLLDRATINLADGVTESDLVVICTPVDTVVPSVLETVRNASAGCLITDVGSTKAEIVDQVHQALGDEPCQFVGSHPLAGHHRGGAEFARADLFQGRTVVVTPDERSSAEAVERIQEFWQELGSHVVLLAPDDHDAALAVTSHLPHVVASALAAATPDGILDLAATGWRDTTRVAASSPDLWRQIFLANRSQVLTALNQFDQQLNLIRDAIEAEDGPELERLLAEGKRIRDAVGN</sequence>
<evidence type="ECO:0000259" key="2">
    <source>
        <dbReference type="PROSITE" id="PS51176"/>
    </source>
</evidence>
<proteinExistence type="predicted"/>
<dbReference type="GO" id="GO:0070403">
    <property type="term" value="F:NAD+ binding"/>
    <property type="evidence" value="ECO:0007669"/>
    <property type="project" value="InterPro"/>
</dbReference>
<dbReference type="InterPro" id="IPR046825">
    <property type="entry name" value="PDH_C"/>
</dbReference>
<dbReference type="AlphaFoldDB" id="A0A9X2F7M8"/>
<dbReference type="EMBL" id="JAMXLR010000026">
    <property type="protein sequence ID" value="MCO6043862.1"/>
    <property type="molecule type" value="Genomic_DNA"/>
</dbReference>
<dbReference type="Proteomes" id="UP001155241">
    <property type="component" value="Unassembled WGS sequence"/>
</dbReference>
<dbReference type="GO" id="GO:0006571">
    <property type="term" value="P:tyrosine biosynthetic process"/>
    <property type="evidence" value="ECO:0007669"/>
    <property type="project" value="InterPro"/>
</dbReference>
<dbReference type="SUPFAM" id="SSF48179">
    <property type="entry name" value="6-phosphogluconate dehydrogenase C-terminal domain-like"/>
    <property type="match status" value="1"/>
</dbReference>
<dbReference type="RefSeq" id="WP_252851964.1">
    <property type="nucleotide sequence ID" value="NZ_JAMXLR010000026.1"/>
</dbReference>
<keyword evidence="1" id="KW-0560">Oxidoreductase</keyword>